<dbReference type="Pfam" id="PF20431">
    <property type="entry name" value="E_motif"/>
    <property type="match status" value="1"/>
</dbReference>
<dbReference type="PANTHER" id="PTHR47926:SF432">
    <property type="entry name" value="(WILD MALAYSIAN BANANA) HYPOTHETICAL PROTEIN"/>
    <property type="match status" value="1"/>
</dbReference>
<dbReference type="FunFam" id="1.25.40.10:FF:000242">
    <property type="entry name" value="Pentatricopeptide repeat-containing protein"/>
    <property type="match status" value="1"/>
</dbReference>
<comment type="caution">
    <text evidence="3">The sequence shown here is derived from an EMBL/GenBank/DDBJ whole genome shotgun (WGS) entry which is preliminary data.</text>
</comment>
<dbReference type="InterPro" id="IPR046960">
    <property type="entry name" value="PPR_At4g14850-like_plant"/>
</dbReference>
<dbReference type="Proteomes" id="UP001187192">
    <property type="component" value="Unassembled WGS sequence"/>
</dbReference>
<proteinExistence type="predicted"/>
<dbReference type="Gene3D" id="1.25.40.10">
    <property type="entry name" value="Tetratricopeptide repeat domain"/>
    <property type="match status" value="3"/>
</dbReference>
<feature type="repeat" description="PPR" evidence="2">
    <location>
        <begin position="301"/>
        <end position="335"/>
    </location>
</feature>
<dbReference type="AlphaFoldDB" id="A0AA88J1X9"/>
<name>A0AA88J1X9_FICCA</name>
<evidence type="ECO:0000256" key="1">
    <source>
        <dbReference type="ARBA" id="ARBA00022737"/>
    </source>
</evidence>
<dbReference type="GO" id="GO:0003723">
    <property type="term" value="F:RNA binding"/>
    <property type="evidence" value="ECO:0007669"/>
    <property type="project" value="InterPro"/>
</dbReference>
<dbReference type="SUPFAM" id="SSF48452">
    <property type="entry name" value="TPR-like"/>
    <property type="match status" value="1"/>
</dbReference>
<dbReference type="Pfam" id="PF01535">
    <property type="entry name" value="PPR"/>
    <property type="match status" value="2"/>
</dbReference>
<evidence type="ECO:0000256" key="2">
    <source>
        <dbReference type="PROSITE-ProRule" id="PRU00708"/>
    </source>
</evidence>
<dbReference type="InterPro" id="IPR046848">
    <property type="entry name" value="E_motif"/>
</dbReference>
<evidence type="ECO:0000313" key="3">
    <source>
        <dbReference type="EMBL" id="GMN59481.1"/>
    </source>
</evidence>
<dbReference type="FunFam" id="1.25.40.10:FF:000348">
    <property type="entry name" value="Pentatricopeptide repeat-containing protein chloroplastic"/>
    <property type="match status" value="1"/>
</dbReference>
<reference evidence="3" key="1">
    <citation type="submission" date="2023-07" db="EMBL/GenBank/DDBJ databases">
        <title>draft genome sequence of fig (Ficus carica).</title>
        <authorList>
            <person name="Takahashi T."/>
            <person name="Nishimura K."/>
        </authorList>
    </citation>
    <scope>NUCLEOTIDE SEQUENCE</scope>
</reference>
<dbReference type="InterPro" id="IPR002885">
    <property type="entry name" value="PPR_rpt"/>
</dbReference>
<dbReference type="NCBIfam" id="TIGR00756">
    <property type="entry name" value="PPR"/>
    <property type="match status" value="4"/>
</dbReference>
<dbReference type="Pfam" id="PF13041">
    <property type="entry name" value="PPR_2"/>
    <property type="match status" value="2"/>
</dbReference>
<dbReference type="InterPro" id="IPR011990">
    <property type="entry name" value="TPR-like_helical_dom_sf"/>
</dbReference>
<dbReference type="EMBL" id="BTGU01000087">
    <property type="protein sequence ID" value="GMN59481.1"/>
    <property type="molecule type" value="Genomic_DNA"/>
</dbReference>
<organism evidence="3 4">
    <name type="scientific">Ficus carica</name>
    <name type="common">Common fig</name>
    <dbReference type="NCBI Taxonomy" id="3494"/>
    <lineage>
        <taxon>Eukaryota</taxon>
        <taxon>Viridiplantae</taxon>
        <taxon>Streptophyta</taxon>
        <taxon>Embryophyta</taxon>
        <taxon>Tracheophyta</taxon>
        <taxon>Spermatophyta</taxon>
        <taxon>Magnoliopsida</taxon>
        <taxon>eudicotyledons</taxon>
        <taxon>Gunneridae</taxon>
        <taxon>Pentapetalae</taxon>
        <taxon>rosids</taxon>
        <taxon>fabids</taxon>
        <taxon>Rosales</taxon>
        <taxon>Moraceae</taxon>
        <taxon>Ficeae</taxon>
        <taxon>Ficus</taxon>
    </lineage>
</organism>
<feature type="repeat" description="PPR" evidence="2">
    <location>
        <begin position="169"/>
        <end position="203"/>
    </location>
</feature>
<accession>A0AA88J1X9</accession>
<dbReference type="GO" id="GO:0009451">
    <property type="term" value="P:RNA modification"/>
    <property type="evidence" value="ECO:0007669"/>
    <property type="project" value="InterPro"/>
</dbReference>
<evidence type="ECO:0008006" key="5">
    <source>
        <dbReference type="Google" id="ProtNLM"/>
    </source>
</evidence>
<dbReference type="Gramene" id="FCD_00030993-RA">
    <property type="protein sequence ID" value="FCD_00030993-RA:cds"/>
    <property type="gene ID" value="FCD_00030993"/>
</dbReference>
<keyword evidence="4" id="KW-1185">Reference proteome</keyword>
<gene>
    <name evidence="3" type="ORF">TIFTF001_028554</name>
</gene>
<protein>
    <recommendedName>
        <fullName evidence="5">Chlororespiratory reduction 2</fullName>
    </recommendedName>
</protein>
<keyword evidence="1" id="KW-0677">Repeat</keyword>
<dbReference type="PROSITE" id="PS51375">
    <property type="entry name" value="PPR"/>
    <property type="match status" value="2"/>
</dbReference>
<dbReference type="PANTHER" id="PTHR47926">
    <property type="entry name" value="PENTATRICOPEPTIDE REPEAT-CONTAINING PROTEIN"/>
    <property type="match status" value="1"/>
</dbReference>
<evidence type="ECO:0000313" key="4">
    <source>
        <dbReference type="Proteomes" id="UP001187192"/>
    </source>
</evidence>
<sequence length="530" mass="59912">MRVSDFVSFLKQCTSFKHIHQTHGFLVSRGLHNDNLILSHFIQACFSLGYSSYAYFVFTHNNNNNNNNKRPNTYLFNTMINVVSPSEAVSLYDKLLLAGLRPDTYTFPFVLKAVIQLSAVELGRQIHCQALGTGLHSDVNVVTALVRMYSCCGALFDARKLFDEMNFRDVALWNAMVVGYVKAGDVDNARKVFEQMPERNLISWTSLIAGYAQMRRPEEAIVAFKRMQLENVEPDEVTILALLSACAHLGSLELGERIHSYIQKRGFLRKLPFNNALIDMYVKSGSIRKALNVFENMKEKSVVTWTTVLAGLALHGLGREASLIFSQMESAQVKPNDVTFIAVLSACSHAGLVEMGRWYFNNMDSRYGIRPKIEHYGCMIDLLARAGYLQEAFKLVNAMPLEANAAIWGSLLSASNIHGDAKLGQHALQHLLKLEPHNSGNYMLLSNIYAALDGWDESGMVRKNMRDTGVKKMPGWSFIEVNDRFHRFIAGDTSHSEFNRIFEVVCEIFYQLKKTGNHWKEIFGLLEFDS</sequence>